<accession>A0A931GF67</accession>
<proteinExistence type="predicted"/>
<dbReference type="EMBL" id="JADOTZ010000001">
    <property type="protein sequence ID" value="MBG6084332.1"/>
    <property type="molecule type" value="Genomic_DNA"/>
</dbReference>
<name>A0A931GF67_9MICC</name>
<organism evidence="1 2">
    <name type="scientific">Zhihengliuella flava</name>
    <dbReference type="NCBI Taxonomy" id="1285193"/>
    <lineage>
        <taxon>Bacteria</taxon>
        <taxon>Bacillati</taxon>
        <taxon>Actinomycetota</taxon>
        <taxon>Actinomycetes</taxon>
        <taxon>Micrococcales</taxon>
        <taxon>Micrococcaceae</taxon>
        <taxon>Zhihengliuella</taxon>
    </lineage>
</organism>
<protein>
    <submittedName>
        <fullName evidence="1">Uncharacterized protein (DUF1697 family)</fullName>
    </submittedName>
</protein>
<dbReference type="Proteomes" id="UP000625033">
    <property type="component" value="Unassembled WGS sequence"/>
</dbReference>
<dbReference type="Gene3D" id="3.30.70.1280">
    <property type="entry name" value="SP0830-like domains"/>
    <property type="match status" value="1"/>
</dbReference>
<evidence type="ECO:0000313" key="2">
    <source>
        <dbReference type="Proteomes" id="UP000625033"/>
    </source>
</evidence>
<keyword evidence="2" id="KW-1185">Reference proteome</keyword>
<dbReference type="AlphaFoldDB" id="A0A931GF67"/>
<reference evidence="1" key="1">
    <citation type="submission" date="2020-11" db="EMBL/GenBank/DDBJ databases">
        <title>Sequencing the genomes of 1000 actinobacteria strains.</title>
        <authorList>
            <person name="Klenk H.-P."/>
        </authorList>
    </citation>
    <scope>NUCLEOTIDE SEQUENCE</scope>
    <source>
        <strain evidence="1">DSM 26152</strain>
    </source>
</reference>
<gene>
    <name evidence="1" type="ORF">IW252_001099</name>
</gene>
<dbReference type="RefSeq" id="WP_196835655.1">
    <property type="nucleotide sequence ID" value="NZ_JADOTZ010000001.1"/>
</dbReference>
<dbReference type="PANTHER" id="PTHR36439:SF1">
    <property type="entry name" value="DUF1697 DOMAIN-CONTAINING PROTEIN"/>
    <property type="match status" value="1"/>
</dbReference>
<dbReference type="PANTHER" id="PTHR36439">
    <property type="entry name" value="BLL4334 PROTEIN"/>
    <property type="match status" value="1"/>
</dbReference>
<dbReference type="SUPFAM" id="SSF160379">
    <property type="entry name" value="SP0830-like"/>
    <property type="match status" value="1"/>
</dbReference>
<dbReference type="InterPro" id="IPR012545">
    <property type="entry name" value="DUF1697"/>
</dbReference>
<evidence type="ECO:0000313" key="1">
    <source>
        <dbReference type="EMBL" id="MBG6084332.1"/>
    </source>
</evidence>
<dbReference type="PIRSF" id="PIRSF008502">
    <property type="entry name" value="UCP008502"/>
    <property type="match status" value="1"/>
</dbReference>
<dbReference type="Pfam" id="PF08002">
    <property type="entry name" value="DUF1697"/>
    <property type="match status" value="1"/>
</dbReference>
<comment type="caution">
    <text evidence="1">The sequence shown here is derived from an EMBL/GenBank/DDBJ whole genome shotgun (WGS) entry which is preliminary data.</text>
</comment>
<sequence length="175" mass="18951">MTEFVAFLRGINVGGRRPAMADLADCVRAAGMTDVHTILATGNIRFASDEPGEAVATRLEAAISERFGFAARLFVKTLPELAAVREACPFGPTEVHDGVAHHTYVTFTADAQTVAEILGQVPAGQRLAEHGDVLFWQTPKGSSLDHPVAKVMNRARIKERTTTRNVNTLDKILAR</sequence>